<dbReference type="GO" id="GO:0044423">
    <property type="term" value="C:virion component"/>
    <property type="evidence" value="ECO:0007669"/>
    <property type="project" value="UniProtKB-KW"/>
</dbReference>
<sequence length="594" mass="62467">MTVNISSYAGAGWQLFDNNGVPLSGGFIYSYAAGTTTPVTTYTSASGLIANTNPIVLDASGRIPFEIWLTAGANYKFVLKDSTGVQIGSYDDIPLVGDYTAVSAQIAALTATLASPTGSLYVGYQAPYTGSVATTVFGKLAYYISVKDFGAKGDGTTDDTAAIQAAVNACNGKQLYFPFGTYLVSSIIDLVSDLSIVGDIKQSVLKIKTGTYTSANASIFRCNAIHNVYVYGIDFNGNKGNIGTARNPINTVYNSQNVIFDTCRWITCEGICLNVSTDPNGLRVLNCTFSQCGGATDNSDGYRNQAIAFSGSSTTFAVGIYIIGNYFYAQGLDCISLANCNDVIISNNIAEDSYSFLYNNPSPYRTVNLTVTGNAIRNTNQGSLVNTVNPVAIDLPFVSNATITGNAIFKCAQSGIGIFEGSSNVVIDGNTLVDCGISPVSWSGGISVGGGLGTASGISEVVITDNSILSTGNYPRMPFGILIGNDIEALTISENNIVNPLFSKFGYYLYTTVPVIANSYALTTNANTSATTLINDFDAYTQTITNWRKANTLTGFYFNGTKVVGIQQAAIPNGADATVNAILAALRTHGLIAT</sequence>
<dbReference type="GO" id="GO:0051701">
    <property type="term" value="P:biological process involved in interaction with host"/>
    <property type="evidence" value="ECO:0007669"/>
    <property type="project" value="UniProtKB-ARBA"/>
</dbReference>
<name>A0A6J5KK24_9CAUD</name>
<dbReference type="EMBL" id="LR796148">
    <property type="protein sequence ID" value="CAB4121673.1"/>
    <property type="molecule type" value="Genomic_DNA"/>
</dbReference>
<dbReference type="SUPFAM" id="SSF51126">
    <property type="entry name" value="Pectin lyase-like"/>
    <property type="match status" value="1"/>
</dbReference>
<gene>
    <name evidence="4" type="ORF">UFOVP21_25</name>
</gene>
<dbReference type="GO" id="GO:0019058">
    <property type="term" value="P:viral life cycle"/>
    <property type="evidence" value="ECO:0007669"/>
    <property type="project" value="UniProtKB-ARBA"/>
</dbReference>
<dbReference type="Pfam" id="PF12708">
    <property type="entry name" value="Pect-lyase_RHGA_epim"/>
    <property type="match status" value="1"/>
</dbReference>
<dbReference type="InterPro" id="IPR006626">
    <property type="entry name" value="PbH1"/>
</dbReference>
<dbReference type="InterPro" id="IPR012334">
    <property type="entry name" value="Pectin_lyas_fold"/>
</dbReference>
<evidence type="ECO:0000313" key="4">
    <source>
        <dbReference type="EMBL" id="CAB4121673.1"/>
    </source>
</evidence>
<evidence type="ECO:0000259" key="3">
    <source>
        <dbReference type="Pfam" id="PF12708"/>
    </source>
</evidence>
<organism evidence="4">
    <name type="scientific">uncultured Caudovirales phage</name>
    <dbReference type="NCBI Taxonomy" id="2100421"/>
    <lineage>
        <taxon>Viruses</taxon>
        <taxon>Duplodnaviria</taxon>
        <taxon>Heunggongvirae</taxon>
        <taxon>Uroviricota</taxon>
        <taxon>Caudoviricetes</taxon>
        <taxon>Peduoviridae</taxon>
        <taxon>Maltschvirus</taxon>
        <taxon>Maltschvirus maltsch</taxon>
    </lineage>
</organism>
<keyword evidence="2" id="KW-0946">Virion</keyword>
<evidence type="ECO:0000256" key="1">
    <source>
        <dbReference type="ARBA" id="ARBA00004328"/>
    </source>
</evidence>
<reference evidence="4" key="1">
    <citation type="submission" date="2020-04" db="EMBL/GenBank/DDBJ databases">
        <authorList>
            <person name="Chiriac C."/>
            <person name="Salcher M."/>
            <person name="Ghai R."/>
            <person name="Kavagutti S V."/>
        </authorList>
    </citation>
    <scope>NUCLEOTIDE SEQUENCE</scope>
</reference>
<dbReference type="InterPro" id="IPR024535">
    <property type="entry name" value="RHGA/B-epi-like_pectate_lyase"/>
</dbReference>
<evidence type="ECO:0000256" key="2">
    <source>
        <dbReference type="ARBA" id="ARBA00022844"/>
    </source>
</evidence>
<dbReference type="InterPro" id="IPR011050">
    <property type="entry name" value="Pectin_lyase_fold/virulence"/>
</dbReference>
<accession>A0A6J5KK24</accession>
<dbReference type="SMART" id="SM00710">
    <property type="entry name" value="PbH1"/>
    <property type="match status" value="7"/>
</dbReference>
<protein>
    <submittedName>
        <fullName evidence="4">Right handed beta helix region</fullName>
    </submittedName>
</protein>
<comment type="subcellular location">
    <subcellularLocation>
        <location evidence="1">Virion</location>
    </subcellularLocation>
</comment>
<feature type="domain" description="Rhamnogalacturonase A/B/Epimerase-like pectate lyase" evidence="3">
    <location>
        <begin position="143"/>
        <end position="337"/>
    </location>
</feature>
<dbReference type="Gene3D" id="2.160.20.10">
    <property type="entry name" value="Single-stranded right-handed beta-helix, Pectin lyase-like"/>
    <property type="match status" value="1"/>
</dbReference>
<proteinExistence type="predicted"/>